<dbReference type="CDD" id="cd19756">
    <property type="entry name" value="Bbox2"/>
    <property type="match status" value="1"/>
</dbReference>
<reference evidence="2" key="1">
    <citation type="journal article" date="2012" name="Nature">
        <title>The oyster genome reveals stress adaptation and complexity of shell formation.</title>
        <authorList>
            <person name="Zhang G."/>
            <person name="Fang X."/>
            <person name="Guo X."/>
            <person name="Li L."/>
            <person name="Luo R."/>
            <person name="Xu F."/>
            <person name="Yang P."/>
            <person name="Zhang L."/>
            <person name="Wang X."/>
            <person name="Qi H."/>
            <person name="Xiong Z."/>
            <person name="Que H."/>
            <person name="Xie Y."/>
            <person name="Holland P.W."/>
            <person name="Paps J."/>
            <person name="Zhu Y."/>
            <person name="Wu F."/>
            <person name="Chen Y."/>
            <person name="Wang J."/>
            <person name="Peng C."/>
            <person name="Meng J."/>
            <person name="Yang L."/>
            <person name="Liu J."/>
            <person name="Wen B."/>
            <person name="Zhang N."/>
            <person name="Huang Z."/>
            <person name="Zhu Q."/>
            <person name="Feng Y."/>
            <person name="Mount A."/>
            <person name="Hedgecock D."/>
            <person name="Xu Z."/>
            <person name="Liu Y."/>
            <person name="Domazet-Loso T."/>
            <person name="Du Y."/>
            <person name="Sun X."/>
            <person name="Zhang S."/>
            <person name="Liu B."/>
            <person name="Cheng P."/>
            <person name="Jiang X."/>
            <person name="Li J."/>
            <person name="Fan D."/>
            <person name="Wang W."/>
            <person name="Fu W."/>
            <person name="Wang T."/>
            <person name="Wang B."/>
            <person name="Zhang J."/>
            <person name="Peng Z."/>
            <person name="Li Y."/>
            <person name="Li N."/>
            <person name="Wang J."/>
            <person name="Chen M."/>
            <person name="He Y."/>
            <person name="Tan F."/>
            <person name="Song X."/>
            <person name="Zheng Q."/>
            <person name="Huang R."/>
            <person name="Yang H."/>
            <person name="Du X."/>
            <person name="Chen L."/>
            <person name="Yang M."/>
            <person name="Gaffney P.M."/>
            <person name="Wang S."/>
            <person name="Luo L."/>
            <person name="She Z."/>
            <person name="Ming Y."/>
            <person name="Huang W."/>
            <person name="Zhang S."/>
            <person name="Huang B."/>
            <person name="Zhang Y."/>
            <person name="Qu T."/>
            <person name="Ni P."/>
            <person name="Miao G."/>
            <person name="Wang J."/>
            <person name="Wang Q."/>
            <person name="Steinberg C.E."/>
            <person name="Wang H."/>
            <person name="Li N."/>
            <person name="Qian L."/>
            <person name="Zhang G."/>
            <person name="Li Y."/>
            <person name="Yang H."/>
            <person name="Liu X."/>
            <person name="Wang J."/>
            <person name="Yin Y."/>
            <person name="Wang J."/>
        </authorList>
    </citation>
    <scope>NUCLEOTIDE SEQUENCE [LARGE SCALE GENOMIC DNA]</scope>
    <source>
        <strain evidence="2">05x7-T-G4-1.051#20</strain>
    </source>
</reference>
<dbReference type="GO" id="GO:0005654">
    <property type="term" value="C:nucleoplasm"/>
    <property type="evidence" value="ECO:0007669"/>
    <property type="project" value="TreeGrafter"/>
</dbReference>
<feature type="domain" description="B box-type" evidence="1">
    <location>
        <begin position="6"/>
        <end position="51"/>
    </location>
</feature>
<dbReference type="PANTHER" id="PTHR25462:SF305">
    <property type="entry name" value="RING-TYPE DOMAIN-CONTAINING PROTEIN"/>
    <property type="match status" value="1"/>
</dbReference>
<sequence>MDPRAQDVVRCELCDTTTAEMHCDTCLINVCKACVGEHMFDESIDHKIVKFNSRKTTILYPFCLEHSKKRCDMYCKVCDFTVCSLCITSDAHIGHKIMSLLKKCEIIKKDIQKDNEDLRSNVTPLYQKLLYDVEMKIKEVEEKYEETSNLLQTQSDDWHQQITNIVEQFRAEIAKPKETVLNTFKVQKSEIEETLSKIIFVLKFNEEIQESSELIKVIVYKSQNTLFRTPTDVDIPLQMPFFSPKNINLESLKQQFGSLSYSESSNVSPTPGANEKEQLLLNKPIEIAVIDTGFSRLQSIACTNTYQIWAIGVGALKLFETIECKEVKRIHNYKRSFSDSSKYLAVNQDGELIYSCLDTRTVNILKGERWETLIRLENWLPRGICITSTGDMLITMTRKKQSKVVRYAGTIPKQTIQFGYKGKNTIPFSEKPFLYVTENNNRDICVSRGEVVVFKETGELRFRYNGRYPPPNWNEDFSSSGIATDRYCHILIADTGSKCIHIIDQNGKFLQDIDCGNRKPSGLCIDSFGFLFVDDKKSRCGEIAKYKYQKISEASIAKCKNQEIDEASIEKGKYKENHEASIEKDNNQENDKASIAKGKCKENYETSIAKGKNQEVDEASIAKSNYQEVDEASIVIGKYQDVYKASIATGKYHEVDEASIAKGKYQEVDEASIATWKYQEVHEASIAKGKSKEIDDTSVAKGKTQEIVEANIAKGENQEIEEASIAIGKYHEVDEASIVIGKYQDVYKASIATGKYHEVDEASIAKGKYQEVDEASIVIGKSQDVYKASIAIGKYHEVDEASIAKGKYKEIDDTSVAKGKTQEIVEASIAKGKNQEIVEASIAKGKCKEINKARDTGSEVPSFFSKDWYTYIF</sequence>
<dbReference type="PROSITE" id="PS50119">
    <property type="entry name" value="ZF_BBOX"/>
    <property type="match status" value="2"/>
</dbReference>
<dbReference type="EMBL" id="JH817066">
    <property type="protein sequence ID" value="EKC26374.1"/>
    <property type="molecule type" value="Genomic_DNA"/>
</dbReference>
<dbReference type="SUPFAM" id="SSF101898">
    <property type="entry name" value="NHL repeat"/>
    <property type="match status" value="1"/>
</dbReference>
<gene>
    <name evidence="2" type="ORF">CGI_10025834</name>
</gene>
<evidence type="ECO:0000313" key="2">
    <source>
        <dbReference type="EMBL" id="EKC26374.1"/>
    </source>
</evidence>
<dbReference type="InterPro" id="IPR011042">
    <property type="entry name" value="6-blade_b-propeller_TolB-like"/>
</dbReference>
<dbReference type="SUPFAM" id="SSF57845">
    <property type="entry name" value="B-box zinc-binding domain"/>
    <property type="match status" value="1"/>
</dbReference>
<dbReference type="HOGENOM" id="CLU_329075_0_0_1"/>
<proteinExistence type="predicted"/>
<feature type="domain" description="B box-type" evidence="1">
    <location>
        <begin position="62"/>
        <end position="100"/>
    </location>
</feature>
<dbReference type="GO" id="GO:0008270">
    <property type="term" value="F:zinc ion binding"/>
    <property type="evidence" value="ECO:0007669"/>
    <property type="project" value="InterPro"/>
</dbReference>
<evidence type="ECO:0000259" key="1">
    <source>
        <dbReference type="PROSITE" id="PS50119"/>
    </source>
</evidence>
<accession>K1Q4V2</accession>
<protein>
    <submittedName>
        <fullName evidence="2">Tripartite motif-containing protein 2</fullName>
    </submittedName>
</protein>
<dbReference type="PANTHER" id="PTHR25462">
    <property type="entry name" value="BONUS, ISOFORM C-RELATED"/>
    <property type="match status" value="1"/>
</dbReference>
<organism evidence="2">
    <name type="scientific">Magallana gigas</name>
    <name type="common">Pacific oyster</name>
    <name type="synonym">Crassostrea gigas</name>
    <dbReference type="NCBI Taxonomy" id="29159"/>
    <lineage>
        <taxon>Eukaryota</taxon>
        <taxon>Metazoa</taxon>
        <taxon>Spiralia</taxon>
        <taxon>Lophotrochozoa</taxon>
        <taxon>Mollusca</taxon>
        <taxon>Bivalvia</taxon>
        <taxon>Autobranchia</taxon>
        <taxon>Pteriomorphia</taxon>
        <taxon>Ostreida</taxon>
        <taxon>Ostreoidea</taxon>
        <taxon>Ostreidae</taxon>
        <taxon>Magallana</taxon>
    </lineage>
</organism>
<dbReference type="Gene3D" id="3.30.160.60">
    <property type="entry name" value="Classic Zinc Finger"/>
    <property type="match status" value="1"/>
</dbReference>
<dbReference type="GO" id="GO:0061630">
    <property type="term" value="F:ubiquitin protein ligase activity"/>
    <property type="evidence" value="ECO:0007669"/>
    <property type="project" value="TreeGrafter"/>
</dbReference>
<dbReference type="InterPro" id="IPR000315">
    <property type="entry name" value="Znf_B-box"/>
</dbReference>
<name>K1Q4V2_MAGGI</name>
<dbReference type="InterPro" id="IPR047153">
    <property type="entry name" value="TRIM45/56/19-like"/>
</dbReference>
<dbReference type="AlphaFoldDB" id="K1Q4V2"/>
<dbReference type="InParanoid" id="K1Q4V2"/>
<dbReference type="Gene3D" id="2.120.10.30">
    <property type="entry name" value="TolB, C-terminal domain"/>
    <property type="match status" value="1"/>
</dbReference>